<feature type="domain" description="Ricin B lectin" evidence="1">
    <location>
        <begin position="65"/>
        <end position="149"/>
    </location>
</feature>
<dbReference type="Gene3D" id="2.80.10.50">
    <property type="match status" value="1"/>
</dbReference>
<dbReference type="SUPFAM" id="SSF50370">
    <property type="entry name" value="Ricin B-like lectins"/>
    <property type="match status" value="1"/>
</dbReference>
<reference evidence="2 3" key="1">
    <citation type="submission" date="2018-08" db="EMBL/GenBank/DDBJ databases">
        <title>Genome and evolution of the arbuscular mycorrhizal fungus Diversispora epigaea (formerly Glomus versiforme) and its bacterial endosymbionts.</title>
        <authorList>
            <person name="Sun X."/>
            <person name="Fei Z."/>
            <person name="Harrison M."/>
        </authorList>
    </citation>
    <scope>NUCLEOTIDE SEQUENCE [LARGE SCALE GENOMIC DNA]</scope>
    <source>
        <strain evidence="2 3">IT104</strain>
    </source>
</reference>
<dbReference type="AlphaFoldDB" id="A0A397I0X6"/>
<evidence type="ECO:0000313" key="3">
    <source>
        <dbReference type="Proteomes" id="UP000266861"/>
    </source>
</evidence>
<protein>
    <recommendedName>
        <fullName evidence="1">Ricin B lectin domain-containing protein</fullName>
    </recommendedName>
</protein>
<dbReference type="OrthoDB" id="2319667at2759"/>
<dbReference type="InterPro" id="IPR035992">
    <property type="entry name" value="Ricin_B-like_lectins"/>
</dbReference>
<gene>
    <name evidence="2" type="ORF">Glove_294g135</name>
</gene>
<dbReference type="InterPro" id="IPR000772">
    <property type="entry name" value="Ricin_B_lectin"/>
</dbReference>
<dbReference type="Proteomes" id="UP000266861">
    <property type="component" value="Unassembled WGS sequence"/>
</dbReference>
<keyword evidence="3" id="KW-1185">Reference proteome</keyword>
<name>A0A397I0X6_9GLOM</name>
<dbReference type="Pfam" id="PF14200">
    <property type="entry name" value="RicinB_lectin_2"/>
    <property type="match status" value="1"/>
</dbReference>
<proteinExistence type="predicted"/>
<sequence length="238" mass="27561">MVDNEKIPNKFVLSNNGSELNIITGIPYKISNNRLYIDDLGGSGGGSPPRLSRDNHPPGHPYHSRQLWFLKETSHPREYKILSGRTGDCLDCWGGNHKAKLYLASNDSLPEEKEENQTWSIYTTTNSKSKVFQIRNKQNNCFLDNWGQSGYICFNWHLNPPTDANYSRQLWKFVPAFDYELNALINNFEYKLSSFIKKQQMKKTIREDILDNQASSVKLITTFNFQEELNNTYSQTYV</sequence>
<accession>A0A397I0X6</accession>
<organism evidence="2 3">
    <name type="scientific">Diversispora epigaea</name>
    <dbReference type="NCBI Taxonomy" id="1348612"/>
    <lineage>
        <taxon>Eukaryota</taxon>
        <taxon>Fungi</taxon>
        <taxon>Fungi incertae sedis</taxon>
        <taxon>Mucoromycota</taxon>
        <taxon>Glomeromycotina</taxon>
        <taxon>Glomeromycetes</taxon>
        <taxon>Diversisporales</taxon>
        <taxon>Diversisporaceae</taxon>
        <taxon>Diversispora</taxon>
    </lineage>
</organism>
<evidence type="ECO:0000259" key="1">
    <source>
        <dbReference type="Pfam" id="PF14200"/>
    </source>
</evidence>
<comment type="caution">
    <text evidence="2">The sequence shown here is derived from an EMBL/GenBank/DDBJ whole genome shotgun (WGS) entry which is preliminary data.</text>
</comment>
<dbReference type="EMBL" id="PQFF01000268">
    <property type="protein sequence ID" value="RHZ68657.1"/>
    <property type="molecule type" value="Genomic_DNA"/>
</dbReference>
<dbReference type="PROSITE" id="PS50231">
    <property type="entry name" value="RICIN_B_LECTIN"/>
    <property type="match status" value="1"/>
</dbReference>
<evidence type="ECO:0000313" key="2">
    <source>
        <dbReference type="EMBL" id="RHZ68657.1"/>
    </source>
</evidence>